<keyword evidence="1" id="KW-0812">Transmembrane</keyword>
<evidence type="ECO:0000256" key="1">
    <source>
        <dbReference type="SAM" id="Phobius"/>
    </source>
</evidence>
<evidence type="ECO:0000313" key="3">
    <source>
        <dbReference type="WBParaSite" id="ACAC_0000777801-mRNA-1"/>
    </source>
</evidence>
<feature type="transmembrane region" description="Helical" evidence="1">
    <location>
        <begin position="40"/>
        <end position="65"/>
    </location>
</feature>
<keyword evidence="1" id="KW-1133">Transmembrane helix</keyword>
<evidence type="ECO:0000313" key="2">
    <source>
        <dbReference type="Proteomes" id="UP000035642"/>
    </source>
</evidence>
<keyword evidence="2" id="KW-1185">Reference proteome</keyword>
<dbReference type="Proteomes" id="UP000035642">
    <property type="component" value="Unassembled WGS sequence"/>
</dbReference>
<name>A0A0K0DBH3_ANGCA</name>
<organism evidence="2 3">
    <name type="scientific">Angiostrongylus cantonensis</name>
    <name type="common">Rat lungworm</name>
    <dbReference type="NCBI Taxonomy" id="6313"/>
    <lineage>
        <taxon>Eukaryota</taxon>
        <taxon>Metazoa</taxon>
        <taxon>Ecdysozoa</taxon>
        <taxon>Nematoda</taxon>
        <taxon>Chromadorea</taxon>
        <taxon>Rhabditida</taxon>
        <taxon>Rhabditina</taxon>
        <taxon>Rhabditomorpha</taxon>
        <taxon>Strongyloidea</taxon>
        <taxon>Metastrongylidae</taxon>
        <taxon>Angiostrongylus</taxon>
    </lineage>
</organism>
<dbReference type="AlphaFoldDB" id="A0A0K0DBH3"/>
<proteinExistence type="predicted"/>
<protein>
    <submittedName>
        <fullName evidence="3">Uncharacterized protein</fullName>
    </submittedName>
</protein>
<reference evidence="3" key="2">
    <citation type="submission" date="2017-02" db="UniProtKB">
        <authorList>
            <consortium name="WormBaseParasite"/>
        </authorList>
    </citation>
    <scope>IDENTIFICATION</scope>
</reference>
<sequence>MVVRRRERLFAGFDSYQLFVIIMGPTRSVLSLSLCAESRLLMAFPGCSVLFVFVGECSCVFFTSYGETVILLNAE</sequence>
<accession>A0A0K0DBH3</accession>
<keyword evidence="1" id="KW-0472">Membrane</keyword>
<dbReference type="WBParaSite" id="ACAC_0000777801-mRNA-1">
    <property type="protein sequence ID" value="ACAC_0000777801-mRNA-1"/>
    <property type="gene ID" value="ACAC_0000777801"/>
</dbReference>
<reference evidence="2" key="1">
    <citation type="submission" date="2012-09" db="EMBL/GenBank/DDBJ databases">
        <authorList>
            <person name="Martin A.A."/>
        </authorList>
    </citation>
    <scope>NUCLEOTIDE SEQUENCE</scope>
</reference>